<evidence type="ECO:0000313" key="2">
    <source>
        <dbReference type="EMBL" id="MRG86957.1"/>
    </source>
</evidence>
<keyword evidence="3" id="KW-1185">Reference proteome</keyword>
<keyword evidence="1" id="KW-0812">Transmembrane</keyword>
<accession>A0A6G1X7N6</accession>
<sequence>MYILIGIILLGIVAIFIIADKVAPTSAMMSSFKKGTYKKFMIGMSIAALLSISYGIYYSITYQPPFLDITIEDNEYTIFGEIGELGYFSDSLVRQGQATNLYLASWEELGLNQNVQLIVEYPSGKEEIWWPTVSIIEPDKLQNKYGIKEVYRCSPYMFVESGEVQLTVQQNNHAVTSLTIEVHSK</sequence>
<feature type="transmembrane region" description="Helical" evidence="1">
    <location>
        <begin position="40"/>
        <end position="60"/>
    </location>
</feature>
<dbReference type="EMBL" id="WJNH01000007">
    <property type="protein sequence ID" value="MRG86957.1"/>
    <property type="molecule type" value="Genomic_DNA"/>
</dbReference>
<name>A0A6G1X7N6_9BACI</name>
<feature type="transmembrane region" description="Helical" evidence="1">
    <location>
        <begin position="6"/>
        <end position="28"/>
    </location>
</feature>
<comment type="caution">
    <text evidence="2">The sequence shown here is derived from an EMBL/GenBank/DDBJ whole genome shotgun (WGS) entry which is preliminary data.</text>
</comment>
<organism evidence="2 3">
    <name type="scientific">Salinibacillus xinjiangensis</name>
    <dbReference type="NCBI Taxonomy" id="1229268"/>
    <lineage>
        <taxon>Bacteria</taxon>
        <taxon>Bacillati</taxon>
        <taxon>Bacillota</taxon>
        <taxon>Bacilli</taxon>
        <taxon>Bacillales</taxon>
        <taxon>Bacillaceae</taxon>
        <taxon>Salinibacillus</taxon>
    </lineage>
</organism>
<protein>
    <submittedName>
        <fullName evidence="2">Uncharacterized protein</fullName>
    </submittedName>
</protein>
<keyword evidence="1" id="KW-0472">Membrane</keyword>
<proteinExistence type="predicted"/>
<evidence type="ECO:0000313" key="3">
    <source>
        <dbReference type="Proteomes" id="UP000480185"/>
    </source>
</evidence>
<dbReference type="AlphaFoldDB" id="A0A6G1X7N6"/>
<dbReference type="OrthoDB" id="2453566at2"/>
<gene>
    <name evidence="2" type="ORF">GH754_11615</name>
</gene>
<dbReference type="Proteomes" id="UP000480185">
    <property type="component" value="Unassembled WGS sequence"/>
</dbReference>
<reference evidence="2 3" key="1">
    <citation type="submission" date="2019-11" db="EMBL/GenBank/DDBJ databases">
        <authorList>
            <person name="Li J."/>
        </authorList>
    </citation>
    <scope>NUCLEOTIDE SEQUENCE [LARGE SCALE GENOMIC DNA]</scope>
    <source>
        <strain evidence="2 3">J4</strain>
    </source>
</reference>
<keyword evidence="1" id="KW-1133">Transmembrane helix</keyword>
<evidence type="ECO:0000256" key="1">
    <source>
        <dbReference type="SAM" id="Phobius"/>
    </source>
</evidence>